<dbReference type="EMBL" id="BAABRN010000086">
    <property type="protein sequence ID" value="GAA5504091.1"/>
    <property type="molecule type" value="Genomic_DNA"/>
</dbReference>
<evidence type="ECO:0000313" key="4">
    <source>
        <dbReference type="Proteomes" id="UP001458946"/>
    </source>
</evidence>
<organism evidence="3 4">
    <name type="scientific">Deinococcus xinjiangensis</name>
    <dbReference type="NCBI Taxonomy" id="457454"/>
    <lineage>
        <taxon>Bacteria</taxon>
        <taxon>Thermotogati</taxon>
        <taxon>Deinococcota</taxon>
        <taxon>Deinococci</taxon>
        <taxon>Deinococcales</taxon>
        <taxon>Deinococcaceae</taxon>
        <taxon>Deinococcus</taxon>
    </lineage>
</organism>
<keyword evidence="4" id="KW-1185">Reference proteome</keyword>
<dbReference type="InterPro" id="IPR041657">
    <property type="entry name" value="HTH_17"/>
</dbReference>
<dbReference type="Proteomes" id="UP001458946">
    <property type="component" value="Unassembled WGS sequence"/>
</dbReference>
<feature type="region of interest" description="Disordered" evidence="1">
    <location>
        <begin position="108"/>
        <end position="128"/>
    </location>
</feature>
<reference evidence="3 4" key="1">
    <citation type="submission" date="2024-02" db="EMBL/GenBank/DDBJ databases">
        <title>Deinococcus xinjiangensis NBRC 107630.</title>
        <authorList>
            <person name="Ichikawa N."/>
            <person name="Katano-Makiyama Y."/>
            <person name="Hidaka K."/>
        </authorList>
    </citation>
    <scope>NUCLEOTIDE SEQUENCE [LARGE SCALE GENOMIC DNA]</scope>
    <source>
        <strain evidence="3 4">NBRC 107630</strain>
    </source>
</reference>
<proteinExistence type="predicted"/>
<evidence type="ECO:0000256" key="1">
    <source>
        <dbReference type="SAM" id="MobiDB-lite"/>
    </source>
</evidence>
<dbReference type="InterPro" id="IPR010093">
    <property type="entry name" value="SinI_DNA-bd"/>
</dbReference>
<accession>A0ABP9VFS7</accession>
<dbReference type="RefSeq" id="WP_353544056.1">
    <property type="nucleotide sequence ID" value="NZ_BAABRN010000086.1"/>
</dbReference>
<name>A0ABP9VFS7_9DEIO</name>
<dbReference type="NCBIfam" id="TIGR01764">
    <property type="entry name" value="excise"/>
    <property type="match status" value="1"/>
</dbReference>
<evidence type="ECO:0000313" key="3">
    <source>
        <dbReference type="EMBL" id="GAA5504091.1"/>
    </source>
</evidence>
<evidence type="ECO:0000259" key="2">
    <source>
        <dbReference type="Pfam" id="PF12728"/>
    </source>
</evidence>
<comment type="caution">
    <text evidence="3">The sequence shown here is derived from an EMBL/GenBank/DDBJ whole genome shotgun (WGS) entry which is preliminary data.</text>
</comment>
<dbReference type="Pfam" id="PF12728">
    <property type="entry name" value="HTH_17"/>
    <property type="match status" value="1"/>
</dbReference>
<sequence>MTASLSKTVFTPVEVAQVLRVTSETIRRKIISGELGAIEVGGEKRKQYRITFSDLSRWLGPERSAQLFGADAGIHALGEALAKADDHYFEEELPEMIQKVRAERRLPASDAYLPTPTPKEIQRKFGKK</sequence>
<feature type="domain" description="Helix-turn-helix" evidence="2">
    <location>
        <begin position="10"/>
        <end position="59"/>
    </location>
</feature>
<gene>
    <name evidence="3" type="ORF">Dxin01_03859</name>
</gene>
<protein>
    <recommendedName>
        <fullName evidence="2">Helix-turn-helix domain-containing protein</fullName>
    </recommendedName>
</protein>